<protein>
    <submittedName>
        <fullName evidence="3">Cytochrome P450</fullName>
    </submittedName>
</protein>
<keyword evidence="2" id="KW-0408">Iron</keyword>
<keyword evidence="2" id="KW-0503">Monooxygenase</keyword>
<gene>
    <name evidence="3" type="ORF">GCM10023350_28640</name>
</gene>
<dbReference type="PRINTS" id="PR00385">
    <property type="entry name" value="P450"/>
</dbReference>
<dbReference type="Pfam" id="PF00067">
    <property type="entry name" value="p450"/>
    <property type="match status" value="1"/>
</dbReference>
<reference evidence="4" key="1">
    <citation type="journal article" date="2019" name="Int. J. Syst. Evol. Microbiol.">
        <title>The Global Catalogue of Microorganisms (GCM) 10K type strain sequencing project: providing services to taxonomists for standard genome sequencing and annotation.</title>
        <authorList>
            <consortium name="The Broad Institute Genomics Platform"/>
            <consortium name="The Broad Institute Genome Sequencing Center for Infectious Disease"/>
            <person name="Wu L."/>
            <person name="Ma J."/>
        </authorList>
    </citation>
    <scope>NUCLEOTIDE SEQUENCE [LARGE SCALE GENOMIC DNA]</scope>
    <source>
        <strain evidence="4">JCM 18532</strain>
    </source>
</reference>
<evidence type="ECO:0000256" key="1">
    <source>
        <dbReference type="ARBA" id="ARBA00010617"/>
    </source>
</evidence>
<dbReference type="PANTHER" id="PTHR46696">
    <property type="entry name" value="P450, PUTATIVE (EUROFUNG)-RELATED"/>
    <property type="match status" value="1"/>
</dbReference>
<dbReference type="Gene3D" id="1.10.630.10">
    <property type="entry name" value="Cytochrome P450"/>
    <property type="match status" value="1"/>
</dbReference>
<dbReference type="InterPro" id="IPR002397">
    <property type="entry name" value="Cyt_P450_B"/>
</dbReference>
<dbReference type="InterPro" id="IPR017972">
    <property type="entry name" value="Cyt_P450_CS"/>
</dbReference>
<evidence type="ECO:0000313" key="3">
    <source>
        <dbReference type="EMBL" id="GAA4742151.1"/>
    </source>
</evidence>
<keyword evidence="2" id="KW-0479">Metal-binding</keyword>
<comment type="caution">
    <text evidence="3">The sequence shown here is derived from an EMBL/GenBank/DDBJ whole genome shotgun (WGS) entry which is preliminary data.</text>
</comment>
<organism evidence="3 4">
    <name type="scientific">Nocardioides endophyticus</name>
    <dbReference type="NCBI Taxonomy" id="1353775"/>
    <lineage>
        <taxon>Bacteria</taxon>
        <taxon>Bacillati</taxon>
        <taxon>Actinomycetota</taxon>
        <taxon>Actinomycetes</taxon>
        <taxon>Propionibacteriales</taxon>
        <taxon>Nocardioidaceae</taxon>
        <taxon>Nocardioides</taxon>
    </lineage>
</organism>
<dbReference type="InterPro" id="IPR036396">
    <property type="entry name" value="Cyt_P450_sf"/>
</dbReference>
<keyword evidence="4" id="KW-1185">Reference proteome</keyword>
<dbReference type="Proteomes" id="UP001499882">
    <property type="component" value="Unassembled WGS sequence"/>
</dbReference>
<dbReference type="InterPro" id="IPR001128">
    <property type="entry name" value="Cyt_P450"/>
</dbReference>
<proteinExistence type="inferred from homology"/>
<dbReference type="SUPFAM" id="SSF48264">
    <property type="entry name" value="Cytochrome P450"/>
    <property type="match status" value="1"/>
</dbReference>
<dbReference type="PANTHER" id="PTHR46696:SF6">
    <property type="entry name" value="P450, PUTATIVE (EUROFUNG)-RELATED"/>
    <property type="match status" value="1"/>
</dbReference>
<name>A0ABP8YZA6_9ACTN</name>
<keyword evidence="2" id="KW-0349">Heme</keyword>
<dbReference type="EMBL" id="BAABKN010000015">
    <property type="protein sequence ID" value="GAA4742151.1"/>
    <property type="molecule type" value="Genomic_DNA"/>
</dbReference>
<evidence type="ECO:0000256" key="2">
    <source>
        <dbReference type="RuleBase" id="RU000461"/>
    </source>
</evidence>
<dbReference type="PRINTS" id="PR00359">
    <property type="entry name" value="BP450"/>
</dbReference>
<evidence type="ECO:0000313" key="4">
    <source>
        <dbReference type="Proteomes" id="UP001499882"/>
    </source>
</evidence>
<keyword evidence="2" id="KW-0560">Oxidoreductase</keyword>
<sequence>MLRRRTIRLVLSRRQNLMPDITTLRRLPASSTFPVQRNGIDPVPQLCETRDRGPVTKLTSLMGVDIWLVTGFEEAREVLADLHRYSNDMRHVLGNRPRTAAESIGGLGMTDPPDHTRLRGLLTPEFTKHRLGRLQGSIDEIVAETLDDVAARGPDVDLVPHFGFAIPFRVICELLGLSVEDRAPFHELGIARFDLSNGGAGVFGAATESRSLLIEAVRRQRRDPRGGLIGALIRDHGDDFDDVELGGLVDGLFLGGYETSASMLSMGAYVLLQQPDAWETMRTGTAAEVDGVVEELLRLLCPVQLAFPRFAREDIELGGQHVDKGDVVLVSLSAANRDPRTIHDPEQFTLHSDRTAHLAFGHGLHRCVGAELARMEIRTALTGLAQRFPDLALAPGSEPSFRELSIVHSIDSLPTRLAIAKPAQSA</sequence>
<accession>A0ABP8YZA6</accession>
<comment type="similarity">
    <text evidence="1 2">Belongs to the cytochrome P450 family.</text>
</comment>
<dbReference type="PROSITE" id="PS00086">
    <property type="entry name" value="CYTOCHROME_P450"/>
    <property type="match status" value="1"/>
</dbReference>